<feature type="transmembrane region" description="Helical" evidence="1">
    <location>
        <begin position="184"/>
        <end position="201"/>
    </location>
</feature>
<feature type="transmembrane region" description="Helical" evidence="1">
    <location>
        <begin position="51"/>
        <end position="76"/>
    </location>
</feature>
<dbReference type="EMBL" id="KN832880">
    <property type="protein sequence ID" value="KIM98714.1"/>
    <property type="molecule type" value="Genomic_DNA"/>
</dbReference>
<proteinExistence type="predicted"/>
<protein>
    <submittedName>
        <fullName evidence="2">Uncharacterized protein</fullName>
    </submittedName>
</protein>
<dbReference type="Proteomes" id="UP000054321">
    <property type="component" value="Unassembled WGS sequence"/>
</dbReference>
<name>A0A0C3H600_OIDMZ</name>
<dbReference type="HOGENOM" id="CLU_043441_0_0_1"/>
<dbReference type="InParanoid" id="A0A0C3H600"/>
<accession>A0A0C3H600</accession>
<evidence type="ECO:0000256" key="1">
    <source>
        <dbReference type="SAM" id="Phobius"/>
    </source>
</evidence>
<evidence type="ECO:0000313" key="2">
    <source>
        <dbReference type="EMBL" id="KIM98714.1"/>
    </source>
</evidence>
<keyword evidence="3" id="KW-1185">Reference proteome</keyword>
<reference evidence="3" key="2">
    <citation type="submission" date="2015-01" db="EMBL/GenBank/DDBJ databases">
        <title>Evolutionary Origins and Diversification of the Mycorrhizal Mutualists.</title>
        <authorList>
            <consortium name="DOE Joint Genome Institute"/>
            <consortium name="Mycorrhizal Genomics Consortium"/>
            <person name="Kohler A."/>
            <person name="Kuo A."/>
            <person name="Nagy L.G."/>
            <person name="Floudas D."/>
            <person name="Copeland A."/>
            <person name="Barry K.W."/>
            <person name="Cichocki N."/>
            <person name="Veneault-Fourrey C."/>
            <person name="LaButti K."/>
            <person name="Lindquist E.A."/>
            <person name="Lipzen A."/>
            <person name="Lundell T."/>
            <person name="Morin E."/>
            <person name="Murat C."/>
            <person name="Riley R."/>
            <person name="Ohm R."/>
            <person name="Sun H."/>
            <person name="Tunlid A."/>
            <person name="Henrissat B."/>
            <person name="Grigoriev I.V."/>
            <person name="Hibbett D.S."/>
            <person name="Martin F."/>
        </authorList>
    </citation>
    <scope>NUCLEOTIDE SEQUENCE [LARGE SCALE GENOMIC DNA]</scope>
    <source>
        <strain evidence="3">Zn</strain>
    </source>
</reference>
<dbReference type="AlphaFoldDB" id="A0A0C3H600"/>
<gene>
    <name evidence="2" type="ORF">OIDMADRAFT_128159</name>
</gene>
<reference evidence="2 3" key="1">
    <citation type="submission" date="2014-04" db="EMBL/GenBank/DDBJ databases">
        <authorList>
            <consortium name="DOE Joint Genome Institute"/>
            <person name="Kuo A."/>
            <person name="Martino E."/>
            <person name="Perotto S."/>
            <person name="Kohler A."/>
            <person name="Nagy L.G."/>
            <person name="Floudas D."/>
            <person name="Copeland A."/>
            <person name="Barry K.W."/>
            <person name="Cichocki N."/>
            <person name="Veneault-Fourrey C."/>
            <person name="LaButti K."/>
            <person name="Lindquist E.A."/>
            <person name="Lipzen A."/>
            <person name="Lundell T."/>
            <person name="Morin E."/>
            <person name="Murat C."/>
            <person name="Sun H."/>
            <person name="Tunlid A."/>
            <person name="Henrissat B."/>
            <person name="Grigoriev I.V."/>
            <person name="Hibbett D.S."/>
            <person name="Martin F."/>
            <person name="Nordberg H.P."/>
            <person name="Cantor M.N."/>
            <person name="Hua S.X."/>
        </authorList>
    </citation>
    <scope>NUCLEOTIDE SEQUENCE [LARGE SCALE GENOMIC DNA]</scope>
    <source>
        <strain evidence="2 3">Zn</strain>
    </source>
</reference>
<organism evidence="2 3">
    <name type="scientific">Oidiodendron maius (strain Zn)</name>
    <dbReference type="NCBI Taxonomy" id="913774"/>
    <lineage>
        <taxon>Eukaryota</taxon>
        <taxon>Fungi</taxon>
        <taxon>Dikarya</taxon>
        <taxon>Ascomycota</taxon>
        <taxon>Pezizomycotina</taxon>
        <taxon>Leotiomycetes</taxon>
        <taxon>Leotiomycetes incertae sedis</taxon>
        <taxon>Myxotrichaceae</taxon>
        <taxon>Oidiodendron</taxon>
    </lineage>
</organism>
<evidence type="ECO:0000313" key="3">
    <source>
        <dbReference type="Proteomes" id="UP000054321"/>
    </source>
</evidence>
<keyword evidence="1" id="KW-0472">Membrane</keyword>
<dbReference type="OrthoDB" id="5381672at2759"/>
<keyword evidence="1" id="KW-1133">Transmembrane helix</keyword>
<sequence length="473" mass="51919">MTKASPIPNDPGVKQISATENDGLLESTSTTKALAVPSSPAISTTRLHRSVAIVFLVLLYAAFALLAWTITAILTFRPISGQAHYGAWFPGNLDYGTGGGNVHQFYVQSEKWYHAARVIQSMVTLVTIPLTSVVCSNAAIVFITHHQGERLSLRKVITLADKSWTDPLTYPRIVMSWKRYRSRFLLAAFLLTALGAVLSPLQQILLSTKTIKTPVYSQDINSLLDIPNQWDKGYKTSTGRDINLITTITQNALTSASNTEPQSQLWQGAGFSCSPLDLWDCSLNNTCLTEWQNYFSTACGQGNTLGNMSALFDPFLAELPNGFNTGLIRQFAPRINSSATYESVSVSKWPTGCEQLPGAFFVEYSDGYIQPNITGVTWALQACMPANQTQSPWTSTRARQDFSEKLYLNITGNSISTSGSRFYLVTLDTTAGYFELPNYMNNLAPGPLLDQQPDYLCGSDCEQEGSDRLSPAV</sequence>
<keyword evidence="1" id="KW-0812">Transmembrane</keyword>
<feature type="transmembrane region" description="Helical" evidence="1">
    <location>
        <begin position="118"/>
        <end position="144"/>
    </location>
</feature>